<dbReference type="EMBL" id="CP119075">
    <property type="protein sequence ID" value="WED63127.1"/>
    <property type="molecule type" value="Genomic_DNA"/>
</dbReference>
<dbReference type="InterPro" id="IPR000843">
    <property type="entry name" value="HTH_LacI"/>
</dbReference>
<dbReference type="AlphaFoldDB" id="A0AAE9ZZ37"/>
<dbReference type="GO" id="GO:0003700">
    <property type="term" value="F:DNA-binding transcription factor activity"/>
    <property type="evidence" value="ECO:0007669"/>
    <property type="project" value="TreeGrafter"/>
</dbReference>
<reference evidence="5" key="1">
    <citation type="submission" date="2023-03" db="EMBL/GenBank/DDBJ databases">
        <title>Lomoglobus Profundus gen. nov., sp. nov., a novel member of the phylum Verrucomicrobia, isolated from deep-marine sediment of South China Sea.</title>
        <authorList>
            <person name="Ahmad T."/>
            <person name="Ishaq S.E."/>
            <person name="Wang F."/>
        </authorList>
    </citation>
    <scope>NUCLEOTIDE SEQUENCE</scope>
    <source>
        <strain evidence="5">LMO-M01</strain>
    </source>
</reference>
<evidence type="ECO:0000313" key="6">
    <source>
        <dbReference type="Proteomes" id="UP001218638"/>
    </source>
</evidence>
<evidence type="ECO:0000313" key="5">
    <source>
        <dbReference type="EMBL" id="WED63127.1"/>
    </source>
</evidence>
<dbReference type="SUPFAM" id="SSF53822">
    <property type="entry name" value="Periplasmic binding protein-like I"/>
    <property type="match status" value="1"/>
</dbReference>
<sequence length="360" mass="39343">MASKKRVTMADVAREAGVHHTTVSLALRQHPSLPAETQKRIQILAAQMGYRVDPALRALNPYRHHSSPPVQTPRIAFVTSGATRFGWRHVPAHKQFYRGAASRAKELGYHLVHLWLDAPEFDPAELSNSLSSNGVQGLLLSSHDSPNHRALSIDWSRLCAVQIEHLPGIDSIGRVTNDQPAAIETAVRKALQAGYHRVGLVLPQWWNHLVDSAWTIGFLAAQQKIPPENRVPPLLYSATSEAPGPQVPPVPTSLLAKWLSQYRVDAVMSHAPAVEPALEILNLKVPQDIALADVFLRDEDRDRIAGVRQNCEHVGALSVDRLHQQLLDPSGSPAVSAVRTLVEGTWIDGNSLPPSQAGGP</sequence>
<evidence type="ECO:0000259" key="4">
    <source>
        <dbReference type="PROSITE" id="PS50932"/>
    </source>
</evidence>
<dbReference type="CDD" id="cd01392">
    <property type="entry name" value="HTH_LacI"/>
    <property type="match status" value="1"/>
</dbReference>
<keyword evidence="1" id="KW-0805">Transcription regulation</keyword>
<name>A0AAE9ZZ37_9BACT</name>
<dbReference type="RefSeq" id="WP_330927546.1">
    <property type="nucleotide sequence ID" value="NZ_CP119075.1"/>
</dbReference>
<evidence type="ECO:0000256" key="1">
    <source>
        <dbReference type="ARBA" id="ARBA00023015"/>
    </source>
</evidence>
<proteinExistence type="predicted"/>
<dbReference type="KEGG" id="slom:PXH66_12375"/>
<protein>
    <submittedName>
        <fullName evidence="5">LacI family DNA-binding transcriptional regulator</fullName>
    </submittedName>
</protein>
<gene>
    <name evidence="5" type="ORF">PXH66_12375</name>
</gene>
<keyword evidence="6" id="KW-1185">Reference proteome</keyword>
<evidence type="ECO:0000256" key="2">
    <source>
        <dbReference type="ARBA" id="ARBA00023125"/>
    </source>
</evidence>
<keyword evidence="3" id="KW-0804">Transcription</keyword>
<dbReference type="GO" id="GO:0000976">
    <property type="term" value="F:transcription cis-regulatory region binding"/>
    <property type="evidence" value="ECO:0007669"/>
    <property type="project" value="TreeGrafter"/>
</dbReference>
<dbReference type="SMART" id="SM00354">
    <property type="entry name" value="HTH_LACI"/>
    <property type="match status" value="1"/>
</dbReference>
<dbReference type="PANTHER" id="PTHR30146:SF109">
    <property type="entry name" value="HTH-TYPE TRANSCRIPTIONAL REGULATOR GALS"/>
    <property type="match status" value="1"/>
</dbReference>
<dbReference type="InterPro" id="IPR028082">
    <property type="entry name" value="Peripla_BP_I"/>
</dbReference>
<dbReference type="Proteomes" id="UP001218638">
    <property type="component" value="Chromosome"/>
</dbReference>
<evidence type="ECO:0000256" key="3">
    <source>
        <dbReference type="ARBA" id="ARBA00023163"/>
    </source>
</evidence>
<dbReference type="SUPFAM" id="SSF47413">
    <property type="entry name" value="lambda repressor-like DNA-binding domains"/>
    <property type="match status" value="1"/>
</dbReference>
<keyword evidence="2 5" id="KW-0238">DNA-binding</keyword>
<feature type="domain" description="HTH lacI-type" evidence="4">
    <location>
        <begin position="7"/>
        <end position="61"/>
    </location>
</feature>
<accession>A0AAE9ZZ37</accession>
<dbReference type="Gene3D" id="3.40.50.2300">
    <property type="match status" value="2"/>
</dbReference>
<organism evidence="5 6">
    <name type="scientific">Synoicihabitans lomoniglobus</name>
    <dbReference type="NCBI Taxonomy" id="2909285"/>
    <lineage>
        <taxon>Bacteria</taxon>
        <taxon>Pseudomonadati</taxon>
        <taxon>Verrucomicrobiota</taxon>
        <taxon>Opitutia</taxon>
        <taxon>Opitutales</taxon>
        <taxon>Opitutaceae</taxon>
        <taxon>Synoicihabitans</taxon>
    </lineage>
</organism>
<dbReference type="Pfam" id="PF00356">
    <property type="entry name" value="LacI"/>
    <property type="match status" value="1"/>
</dbReference>
<dbReference type="Gene3D" id="1.10.260.40">
    <property type="entry name" value="lambda repressor-like DNA-binding domains"/>
    <property type="match status" value="1"/>
</dbReference>
<dbReference type="PANTHER" id="PTHR30146">
    <property type="entry name" value="LACI-RELATED TRANSCRIPTIONAL REPRESSOR"/>
    <property type="match status" value="1"/>
</dbReference>
<dbReference type="InterPro" id="IPR010982">
    <property type="entry name" value="Lambda_DNA-bd_dom_sf"/>
</dbReference>
<dbReference type="PROSITE" id="PS50932">
    <property type="entry name" value="HTH_LACI_2"/>
    <property type="match status" value="1"/>
</dbReference>